<evidence type="ECO:0000256" key="2">
    <source>
        <dbReference type="SAM" id="Phobius"/>
    </source>
</evidence>
<sequence>MTNSATYPLSGFSMFAIRLIVCLSLGLIAAIVHIEVAIWAIATTIVKLFDAIAADLAHVRQEASTFGASVLEEKQCPKRDNTRRRKKVHFAEGTKPPMPDTRPEVVDKVTEWRAFRLEALSQTRHLLDTGRTLHARAQAFRLSEANRRAELGGKAGGRPRMSRDPRRVRSVSFRATRLGSLDPR</sequence>
<proteinExistence type="predicted"/>
<feature type="transmembrane region" description="Helical" evidence="2">
    <location>
        <begin position="15"/>
        <end position="42"/>
    </location>
</feature>
<keyword evidence="2" id="KW-1133">Transmembrane helix</keyword>
<comment type="caution">
    <text evidence="3">The sequence shown here is derived from an EMBL/GenBank/DDBJ whole genome shotgun (WGS) entry which is preliminary data.</text>
</comment>
<name>A0AAE0JHS8_9PEZI</name>
<evidence type="ECO:0000313" key="3">
    <source>
        <dbReference type="EMBL" id="KAK3347759.1"/>
    </source>
</evidence>
<dbReference type="RefSeq" id="XP_062682841.1">
    <property type="nucleotide sequence ID" value="XM_062824443.1"/>
</dbReference>
<dbReference type="Proteomes" id="UP001278500">
    <property type="component" value="Unassembled WGS sequence"/>
</dbReference>
<dbReference type="GeneID" id="87861597"/>
<feature type="region of interest" description="Disordered" evidence="1">
    <location>
        <begin position="147"/>
        <end position="184"/>
    </location>
</feature>
<keyword evidence="2" id="KW-0812">Transmembrane</keyword>
<organism evidence="3 4">
    <name type="scientific">Neurospora tetraspora</name>
    <dbReference type="NCBI Taxonomy" id="94610"/>
    <lineage>
        <taxon>Eukaryota</taxon>
        <taxon>Fungi</taxon>
        <taxon>Dikarya</taxon>
        <taxon>Ascomycota</taxon>
        <taxon>Pezizomycotina</taxon>
        <taxon>Sordariomycetes</taxon>
        <taxon>Sordariomycetidae</taxon>
        <taxon>Sordariales</taxon>
        <taxon>Sordariaceae</taxon>
        <taxon>Neurospora</taxon>
    </lineage>
</organism>
<protein>
    <submittedName>
        <fullName evidence="3">Uncharacterized protein</fullName>
    </submittedName>
</protein>
<dbReference type="AlphaFoldDB" id="A0AAE0JHS8"/>
<accession>A0AAE0JHS8</accession>
<keyword evidence="2" id="KW-0472">Membrane</keyword>
<evidence type="ECO:0000313" key="4">
    <source>
        <dbReference type="Proteomes" id="UP001278500"/>
    </source>
</evidence>
<evidence type="ECO:0000256" key="1">
    <source>
        <dbReference type="SAM" id="MobiDB-lite"/>
    </source>
</evidence>
<reference evidence="3" key="2">
    <citation type="submission" date="2023-06" db="EMBL/GenBank/DDBJ databases">
        <authorList>
            <consortium name="Lawrence Berkeley National Laboratory"/>
            <person name="Haridas S."/>
            <person name="Hensen N."/>
            <person name="Bonometti L."/>
            <person name="Westerberg I."/>
            <person name="Brannstrom I.O."/>
            <person name="Guillou S."/>
            <person name="Cros-Aarteil S."/>
            <person name="Calhoun S."/>
            <person name="Kuo A."/>
            <person name="Mondo S."/>
            <person name="Pangilinan J."/>
            <person name="Riley R."/>
            <person name="Labutti K."/>
            <person name="Andreopoulos B."/>
            <person name="Lipzen A."/>
            <person name="Chen C."/>
            <person name="Yanf M."/>
            <person name="Daum C."/>
            <person name="Ng V."/>
            <person name="Clum A."/>
            <person name="Steindorff A."/>
            <person name="Ohm R."/>
            <person name="Martin F."/>
            <person name="Silar P."/>
            <person name="Natvig D."/>
            <person name="Lalanne C."/>
            <person name="Gautier V."/>
            <person name="Ament-Velasquez S.L."/>
            <person name="Kruys A."/>
            <person name="Hutchinson M.I."/>
            <person name="Powell A.J."/>
            <person name="Barry K."/>
            <person name="Miller A.N."/>
            <person name="Grigoriev I.V."/>
            <person name="Debuchy R."/>
            <person name="Gladieux P."/>
            <person name="Thoren M.H."/>
            <person name="Johannesson H."/>
        </authorList>
    </citation>
    <scope>NUCLEOTIDE SEQUENCE</scope>
    <source>
        <strain evidence="3">CBS 560.94</strain>
    </source>
</reference>
<gene>
    <name evidence="3" type="ORF">B0H65DRAFT_423229</name>
</gene>
<keyword evidence="4" id="KW-1185">Reference proteome</keyword>
<reference evidence="3" key="1">
    <citation type="journal article" date="2023" name="Mol. Phylogenet. Evol.">
        <title>Genome-scale phylogeny and comparative genomics of the fungal order Sordariales.</title>
        <authorList>
            <person name="Hensen N."/>
            <person name="Bonometti L."/>
            <person name="Westerberg I."/>
            <person name="Brannstrom I.O."/>
            <person name="Guillou S."/>
            <person name="Cros-Aarteil S."/>
            <person name="Calhoun S."/>
            <person name="Haridas S."/>
            <person name="Kuo A."/>
            <person name="Mondo S."/>
            <person name="Pangilinan J."/>
            <person name="Riley R."/>
            <person name="LaButti K."/>
            <person name="Andreopoulos B."/>
            <person name="Lipzen A."/>
            <person name="Chen C."/>
            <person name="Yan M."/>
            <person name="Daum C."/>
            <person name="Ng V."/>
            <person name="Clum A."/>
            <person name="Steindorff A."/>
            <person name="Ohm R.A."/>
            <person name="Martin F."/>
            <person name="Silar P."/>
            <person name="Natvig D.O."/>
            <person name="Lalanne C."/>
            <person name="Gautier V."/>
            <person name="Ament-Velasquez S.L."/>
            <person name="Kruys A."/>
            <person name="Hutchinson M.I."/>
            <person name="Powell A.J."/>
            <person name="Barry K."/>
            <person name="Miller A.N."/>
            <person name="Grigoriev I.V."/>
            <person name="Debuchy R."/>
            <person name="Gladieux P."/>
            <person name="Hiltunen Thoren M."/>
            <person name="Johannesson H."/>
        </authorList>
    </citation>
    <scope>NUCLEOTIDE SEQUENCE</scope>
    <source>
        <strain evidence="3">CBS 560.94</strain>
    </source>
</reference>
<dbReference type="EMBL" id="JAUEPP010000003">
    <property type="protein sequence ID" value="KAK3347759.1"/>
    <property type="molecule type" value="Genomic_DNA"/>
</dbReference>